<proteinExistence type="predicted"/>
<accession>A0A7C9G031</accession>
<keyword evidence="2" id="KW-1133">Transmembrane helix</keyword>
<dbReference type="Proteomes" id="UP000479293">
    <property type="component" value="Unassembled WGS sequence"/>
</dbReference>
<dbReference type="EMBL" id="WHLY01000002">
    <property type="protein sequence ID" value="MPR36968.1"/>
    <property type="molecule type" value="Genomic_DNA"/>
</dbReference>
<evidence type="ECO:0000313" key="4">
    <source>
        <dbReference type="Proteomes" id="UP000479293"/>
    </source>
</evidence>
<reference evidence="3 4" key="1">
    <citation type="submission" date="2019-10" db="EMBL/GenBank/DDBJ databases">
        <title>Draft Genome Sequence of Cytophagaceae sp. SJW1-29.</title>
        <authorList>
            <person name="Choi A."/>
        </authorList>
    </citation>
    <scope>NUCLEOTIDE SEQUENCE [LARGE SCALE GENOMIC DNA]</scope>
    <source>
        <strain evidence="3 4">SJW1-29</strain>
    </source>
</reference>
<keyword evidence="2" id="KW-0812">Transmembrane</keyword>
<evidence type="ECO:0008006" key="5">
    <source>
        <dbReference type="Google" id="ProtNLM"/>
    </source>
</evidence>
<evidence type="ECO:0000313" key="3">
    <source>
        <dbReference type="EMBL" id="MPR36968.1"/>
    </source>
</evidence>
<keyword evidence="4" id="KW-1185">Reference proteome</keyword>
<feature type="transmembrane region" description="Helical" evidence="2">
    <location>
        <begin position="91"/>
        <end position="112"/>
    </location>
</feature>
<sequence length="150" mass="16727">MTTHDASKLFKSLSTETTNKSELKVYEKFIHILNELNNREFTEAEIQSIETELDSLNLKAYSKNRKKYFTNALSEFEKYLKDTFSLISKGYYVNVGISLGMTFGIIIGITLFSSFDRSLGISLGISVGMLIGLTIGRSMESQANAAGKVL</sequence>
<feature type="transmembrane region" description="Helical" evidence="2">
    <location>
        <begin position="118"/>
        <end position="136"/>
    </location>
</feature>
<evidence type="ECO:0000256" key="2">
    <source>
        <dbReference type="SAM" id="Phobius"/>
    </source>
</evidence>
<protein>
    <recommendedName>
        <fullName evidence="5">Glycine zipper family protein</fullName>
    </recommendedName>
</protein>
<organism evidence="3 4">
    <name type="scientific">Salmonirosea aquatica</name>
    <dbReference type="NCBI Taxonomy" id="2654236"/>
    <lineage>
        <taxon>Bacteria</taxon>
        <taxon>Pseudomonadati</taxon>
        <taxon>Bacteroidota</taxon>
        <taxon>Cytophagia</taxon>
        <taxon>Cytophagales</taxon>
        <taxon>Spirosomataceae</taxon>
        <taxon>Salmonirosea</taxon>
    </lineage>
</organism>
<comment type="caution">
    <text evidence="3">The sequence shown here is derived from an EMBL/GenBank/DDBJ whole genome shotgun (WGS) entry which is preliminary data.</text>
</comment>
<keyword evidence="1" id="KW-0175">Coiled coil</keyword>
<keyword evidence="2" id="KW-0472">Membrane</keyword>
<feature type="coiled-coil region" evidence="1">
    <location>
        <begin position="32"/>
        <end position="59"/>
    </location>
</feature>
<dbReference type="RefSeq" id="WP_152765329.1">
    <property type="nucleotide sequence ID" value="NZ_WHLY01000002.1"/>
</dbReference>
<dbReference type="AlphaFoldDB" id="A0A7C9G031"/>
<gene>
    <name evidence="3" type="ORF">GBK04_27445</name>
</gene>
<evidence type="ECO:0000256" key="1">
    <source>
        <dbReference type="SAM" id="Coils"/>
    </source>
</evidence>
<name>A0A7C9G031_9BACT</name>